<dbReference type="PANTHER" id="PTHR43818">
    <property type="entry name" value="BCDNA.GH03377"/>
    <property type="match status" value="1"/>
</dbReference>
<dbReference type="Gene3D" id="3.40.50.720">
    <property type="entry name" value="NAD(P)-binding Rossmann-like Domain"/>
    <property type="match status" value="1"/>
</dbReference>
<organism evidence="3 4">
    <name type="scientific">Actinocrispum wychmicini</name>
    <dbReference type="NCBI Taxonomy" id="1213861"/>
    <lineage>
        <taxon>Bacteria</taxon>
        <taxon>Bacillati</taxon>
        <taxon>Actinomycetota</taxon>
        <taxon>Actinomycetes</taxon>
        <taxon>Pseudonocardiales</taxon>
        <taxon>Pseudonocardiaceae</taxon>
        <taxon>Actinocrispum</taxon>
    </lineage>
</organism>
<accession>A0A4R2JAZ3</accession>
<dbReference type="Pfam" id="PF01408">
    <property type="entry name" value="GFO_IDH_MocA"/>
    <property type="match status" value="1"/>
</dbReference>
<dbReference type="InterPro" id="IPR036291">
    <property type="entry name" value="NAD(P)-bd_dom_sf"/>
</dbReference>
<gene>
    <name evidence="3" type="ORF">EV192_106106</name>
</gene>
<protein>
    <submittedName>
        <fullName evidence="3">Putative dehydrogenase</fullName>
    </submittedName>
</protein>
<reference evidence="3 4" key="1">
    <citation type="submission" date="2019-03" db="EMBL/GenBank/DDBJ databases">
        <title>Genomic Encyclopedia of Type Strains, Phase IV (KMG-IV): sequencing the most valuable type-strain genomes for metagenomic binning, comparative biology and taxonomic classification.</title>
        <authorList>
            <person name="Goeker M."/>
        </authorList>
    </citation>
    <scope>NUCLEOTIDE SEQUENCE [LARGE SCALE GENOMIC DNA]</scope>
    <source>
        <strain evidence="3 4">DSM 45934</strain>
    </source>
</reference>
<dbReference type="InterPro" id="IPR000683">
    <property type="entry name" value="Gfo/Idh/MocA-like_OxRdtase_N"/>
</dbReference>
<evidence type="ECO:0000313" key="4">
    <source>
        <dbReference type="Proteomes" id="UP000295680"/>
    </source>
</evidence>
<comment type="caution">
    <text evidence="3">The sequence shown here is derived from an EMBL/GenBank/DDBJ whole genome shotgun (WGS) entry which is preliminary data.</text>
</comment>
<dbReference type="InterPro" id="IPR050463">
    <property type="entry name" value="Gfo/Idh/MocA_oxidrdct_glycsds"/>
</dbReference>
<evidence type="ECO:0000256" key="1">
    <source>
        <dbReference type="ARBA" id="ARBA00023002"/>
    </source>
</evidence>
<name>A0A4R2JAZ3_9PSEU</name>
<dbReference type="Gene3D" id="3.30.360.10">
    <property type="entry name" value="Dihydrodipicolinate Reductase, domain 2"/>
    <property type="match status" value="1"/>
</dbReference>
<dbReference type="SUPFAM" id="SSF51735">
    <property type="entry name" value="NAD(P)-binding Rossmann-fold domains"/>
    <property type="match status" value="1"/>
</dbReference>
<dbReference type="PANTHER" id="PTHR43818:SF11">
    <property type="entry name" value="BCDNA.GH03377"/>
    <property type="match status" value="1"/>
</dbReference>
<sequence>MPGRVAVVGAVGYGRWHLANIARLDLRLVGICDVRPVDAPAPVYQDLNTMLAECAPDITVVATPIHTHAAIAETVLRAGSAVLLEKPPVTSLADLDRLQAVADKAGLPVEVGFQAMGSGAVRQARTLVGNGTRGIGAFGAWQRTSAYYGRARWAGKRSLDGVPVVDGALSNPFAHALMNALWIAGVAERAAPKIELELFRANDIEADDTSCVRVTFPDAPTVVVAGTLCAETNTPAAIQAHGPRGTADLRYEQDVLDGERFDRVDQLANLAAGGDPLCPLATTRCFTSVIEAIRDAPDPTPIDPRYWREVAEPDGTRRVVSGVDEAVRRSANELVLFTEQGIVWKGRT</sequence>
<evidence type="ECO:0000259" key="2">
    <source>
        <dbReference type="Pfam" id="PF01408"/>
    </source>
</evidence>
<keyword evidence="4" id="KW-1185">Reference proteome</keyword>
<dbReference type="GO" id="GO:0000166">
    <property type="term" value="F:nucleotide binding"/>
    <property type="evidence" value="ECO:0007669"/>
    <property type="project" value="InterPro"/>
</dbReference>
<dbReference type="AlphaFoldDB" id="A0A4R2JAZ3"/>
<dbReference type="Proteomes" id="UP000295680">
    <property type="component" value="Unassembled WGS sequence"/>
</dbReference>
<proteinExistence type="predicted"/>
<evidence type="ECO:0000313" key="3">
    <source>
        <dbReference type="EMBL" id="TCO56633.1"/>
    </source>
</evidence>
<keyword evidence="1" id="KW-0560">Oxidoreductase</keyword>
<dbReference type="EMBL" id="SLWS01000006">
    <property type="protein sequence ID" value="TCO56633.1"/>
    <property type="molecule type" value="Genomic_DNA"/>
</dbReference>
<dbReference type="GO" id="GO:0016491">
    <property type="term" value="F:oxidoreductase activity"/>
    <property type="evidence" value="ECO:0007669"/>
    <property type="project" value="UniProtKB-KW"/>
</dbReference>
<dbReference type="RefSeq" id="WP_243727089.1">
    <property type="nucleotide sequence ID" value="NZ_SLWS01000006.1"/>
</dbReference>
<feature type="domain" description="Gfo/Idh/MocA-like oxidoreductase N-terminal" evidence="2">
    <location>
        <begin position="4"/>
        <end position="113"/>
    </location>
</feature>